<feature type="coiled-coil region" evidence="13">
    <location>
        <begin position="40"/>
        <end position="67"/>
    </location>
</feature>
<feature type="domain" description="Fe2OG dioxygenase" evidence="15">
    <location>
        <begin position="411"/>
        <end position="518"/>
    </location>
</feature>
<gene>
    <name evidence="17" type="primary">LOC106461272</name>
</gene>
<dbReference type="EC" id="1.14.11.2" evidence="5"/>
<dbReference type="Proteomes" id="UP000694941">
    <property type="component" value="Unplaced"/>
</dbReference>
<evidence type="ECO:0000256" key="11">
    <source>
        <dbReference type="ARBA" id="ARBA00023004"/>
    </source>
</evidence>
<comment type="similarity">
    <text evidence="4">Belongs to the P4HA family.</text>
</comment>
<dbReference type="Gene3D" id="2.60.120.620">
    <property type="entry name" value="q2cbj1_9rhob like domain"/>
    <property type="match status" value="1"/>
</dbReference>
<evidence type="ECO:0000259" key="15">
    <source>
        <dbReference type="PROSITE" id="PS51471"/>
    </source>
</evidence>
<evidence type="ECO:0000256" key="5">
    <source>
        <dbReference type="ARBA" id="ARBA00012269"/>
    </source>
</evidence>
<comment type="function">
    <text evidence="2">Catalyzes the post-translational formation of 4-hydroxyproline in -Xaa-Pro-Gly- sequences in collagens and other proteins.</text>
</comment>
<keyword evidence="11" id="KW-0408">Iron</keyword>
<dbReference type="Gene3D" id="6.10.140.1460">
    <property type="match status" value="1"/>
</dbReference>
<feature type="signal peptide" evidence="14">
    <location>
        <begin position="1"/>
        <end position="20"/>
    </location>
</feature>
<organism evidence="16 17">
    <name type="scientific">Limulus polyphemus</name>
    <name type="common">Atlantic horseshoe crab</name>
    <dbReference type="NCBI Taxonomy" id="6850"/>
    <lineage>
        <taxon>Eukaryota</taxon>
        <taxon>Metazoa</taxon>
        <taxon>Ecdysozoa</taxon>
        <taxon>Arthropoda</taxon>
        <taxon>Chelicerata</taxon>
        <taxon>Merostomata</taxon>
        <taxon>Xiphosura</taxon>
        <taxon>Limulidae</taxon>
        <taxon>Limulus</taxon>
    </lineage>
</organism>
<dbReference type="InterPro" id="IPR045054">
    <property type="entry name" value="P4HA-like"/>
</dbReference>
<keyword evidence="10" id="KW-0560">Oxidoreductase</keyword>
<dbReference type="InterPro" id="IPR013547">
    <property type="entry name" value="P4H_N"/>
</dbReference>
<dbReference type="InterPro" id="IPR059068">
    <property type="entry name" value="TPR_P4H"/>
</dbReference>
<keyword evidence="12" id="KW-0325">Glycoprotein</keyword>
<dbReference type="GeneID" id="106461272"/>
<evidence type="ECO:0000256" key="3">
    <source>
        <dbReference type="ARBA" id="ARBA00004319"/>
    </source>
</evidence>
<dbReference type="InterPro" id="IPR005123">
    <property type="entry name" value="Oxoglu/Fe-dep_dioxygenase_dom"/>
</dbReference>
<dbReference type="SUPFAM" id="SSF48452">
    <property type="entry name" value="TPR-like"/>
    <property type="match status" value="1"/>
</dbReference>
<dbReference type="PROSITE" id="PS51471">
    <property type="entry name" value="FE2OG_OXY"/>
    <property type="match status" value="1"/>
</dbReference>
<evidence type="ECO:0000256" key="1">
    <source>
        <dbReference type="ARBA" id="ARBA00001961"/>
    </source>
</evidence>
<keyword evidence="8" id="KW-0847">Vitamin C</keyword>
<dbReference type="Gene3D" id="1.25.40.10">
    <property type="entry name" value="Tetratricopeptide repeat domain"/>
    <property type="match status" value="1"/>
</dbReference>
<dbReference type="InterPro" id="IPR006620">
    <property type="entry name" value="Pro_4_hyd_alph"/>
</dbReference>
<keyword evidence="14" id="KW-0732">Signal</keyword>
<comment type="cofactor">
    <cofactor evidence="1">
        <name>L-ascorbate</name>
        <dbReference type="ChEBI" id="CHEBI:38290"/>
    </cofactor>
</comment>
<dbReference type="Pfam" id="PF08336">
    <property type="entry name" value="P4Ha_N"/>
    <property type="match status" value="1"/>
</dbReference>
<dbReference type="PANTHER" id="PTHR10869">
    <property type="entry name" value="PROLYL 4-HYDROXYLASE ALPHA SUBUNIT"/>
    <property type="match status" value="1"/>
</dbReference>
<feature type="chain" id="PRO_5045625280" description="procollagen-proline 4-dioxygenase" evidence="14">
    <location>
        <begin position="21"/>
        <end position="533"/>
    </location>
</feature>
<dbReference type="SMART" id="SM00702">
    <property type="entry name" value="P4Hc"/>
    <property type="match status" value="1"/>
</dbReference>
<evidence type="ECO:0000256" key="7">
    <source>
        <dbReference type="ARBA" id="ARBA00022824"/>
    </source>
</evidence>
<comment type="subcellular location">
    <subcellularLocation>
        <location evidence="3">Endoplasmic reticulum lumen</location>
    </subcellularLocation>
</comment>
<evidence type="ECO:0000256" key="9">
    <source>
        <dbReference type="ARBA" id="ARBA00022964"/>
    </source>
</evidence>
<evidence type="ECO:0000256" key="12">
    <source>
        <dbReference type="ARBA" id="ARBA00023180"/>
    </source>
</evidence>
<sequence length="533" mass="61597">MFWLMSISMYISMLVLPAKTDMFTAIIDLQKLLYTEAEIIKTLELYLKAEEQRLEKVRQLRQEYGQMYQLASQDMESFIANPVNAYLLVKRLTADWKNVEYLMLEGEGKNLIENITRNRDDLKFPDDDDLNGAAVALLRLQDTYKIDTSVLAKGYIQGTKHSSELTAGDCFELGRQSYNNEDFYHTVLWMQEALERAEEEIDKTADAAEVLEYLAYATYKQGNTRHALKLTSNLLKLVPDHPRAGGNKIFFENSLQRSEKKKKGDDGDVPVEETYMEFKRSVYDIPEREKYEMLCRGEKLMNKIEEGKLKCHYYTNNHPYYLLQPVKEEEAFLRPRIVMYHNILSDKEIEVVKTLATPLLKRATVQNYKSGELEMANYRICKSAWLSNQEHEIVAKISQRIEDLTGLTMSTAEELQVVNYGIGGHYEPHFDFSRREETNAFQSLGTGNRIATWLNYMSDVEGGATVFPHISVAVWPKKGSAAFWYNLFKSGEGDMLTRHAACPVLAGSKWVSNKWIHERGQEFRRKCGLHFTD</sequence>
<dbReference type="Pfam" id="PF13640">
    <property type="entry name" value="2OG-FeII_Oxy_3"/>
    <property type="match status" value="1"/>
</dbReference>
<accession>A0ABM1SJP9</accession>
<evidence type="ECO:0000313" key="16">
    <source>
        <dbReference type="Proteomes" id="UP000694941"/>
    </source>
</evidence>
<evidence type="ECO:0000256" key="4">
    <source>
        <dbReference type="ARBA" id="ARBA00006511"/>
    </source>
</evidence>
<keyword evidence="16" id="KW-1185">Reference proteome</keyword>
<evidence type="ECO:0000256" key="13">
    <source>
        <dbReference type="SAM" id="Coils"/>
    </source>
</evidence>
<protein>
    <recommendedName>
        <fullName evidence="5">procollagen-proline 4-dioxygenase</fullName>
        <ecNumber evidence="5">1.14.11.2</ecNumber>
    </recommendedName>
</protein>
<keyword evidence="7" id="KW-0256">Endoplasmic reticulum</keyword>
<dbReference type="InterPro" id="IPR044862">
    <property type="entry name" value="Pro_4_hyd_alph_FE2OG_OXY"/>
</dbReference>
<dbReference type="InterPro" id="IPR011990">
    <property type="entry name" value="TPR-like_helical_dom_sf"/>
</dbReference>
<dbReference type="PANTHER" id="PTHR10869:SF244">
    <property type="entry name" value="PROLYL 4-HYDROXYLASE SUBUNIT ALPHA-2"/>
    <property type="match status" value="1"/>
</dbReference>
<evidence type="ECO:0000256" key="14">
    <source>
        <dbReference type="SAM" id="SignalP"/>
    </source>
</evidence>
<keyword evidence="6" id="KW-0479">Metal-binding</keyword>
<evidence type="ECO:0000256" key="10">
    <source>
        <dbReference type="ARBA" id="ARBA00023002"/>
    </source>
</evidence>
<keyword evidence="9" id="KW-0223">Dioxygenase</keyword>
<dbReference type="Pfam" id="PF23558">
    <property type="entry name" value="TPR_P4H"/>
    <property type="match status" value="1"/>
</dbReference>
<keyword evidence="13" id="KW-0175">Coiled coil</keyword>
<evidence type="ECO:0000256" key="2">
    <source>
        <dbReference type="ARBA" id="ARBA00002035"/>
    </source>
</evidence>
<name>A0ABM1SJP9_LIMPO</name>
<evidence type="ECO:0000313" key="17">
    <source>
        <dbReference type="RefSeq" id="XP_022243855.1"/>
    </source>
</evidence>
<dbReference type="RefSeq" id="XP_022243855.1">
    <property type="nucleotide sequence ID" value="XM_022388147.1"/>
</dbReference>
<evidence type="ECO:0000256" key="8">
    <source>
        <dbReference type="ARBA" id="ARBA00022896"/>
    </source>
</evidence>
<reference evidence="17" key="1">
    <citation type="submission" date="2025-08" db="UniProtKB">
        <authorList>
            <consortium name="RefSeq"/>
        </authorList>
    </citation>
    <scope>IDENTIFICATION</scope>
    <source>
        <tissue evidence="17">Muscle</tissue>
    </source>
</reference>
<evidence type="ECO:0000256" key="6">
    <source>
        <dbReference type="ARBA" id="ARBA00022723"/>
    </source>
</evidence>
<proteinExistence type="inferred from homology"/>